<reference evidence="2 3" key="1">
    <citation type="submission" date="2024-04" db="EMBL/GenBank/DDBJ databases">
        <authorList>
            <person name="Fracassetti M."/>
        </authorList>
    </citation>
    <scope>NUCLEOTIDE SEQUENCE [LARGE SCALE GENOMIC DNA]</scope>
</reference>
<protein>
    <submittedName>
        <fullName evidence="2">Uncharacterized protein</fullName>
    </submittedName>
</protein>
<gene>
    <name evidence="2" type="ORF">LTRI10_LOCUS32650</name>
    <name evidence="1" type="ORF">LTRI10_LOCUS5512</name>
</gene>
<evidence type="ECO:0000313" key="2">
    <source>
        <dbReference type="EMBL" id="CAL1391971.1"/>
    </source>
</evidence>
<dbReference type="EMBL" id="OZ034819">
    <property type="protein sequence ID" value="CAL1391971.1"/>
    <property type="molecule type" value="Genomic_DNA"/>
</dbReference>
<dbReference type="EMBL" id="OZ034813">
    <property type="protein sequence ID" value="CAL1357918.1"/>
    <property type="molecule type" value="Genomic_DNA"/>
</dbReference>
<evidence type="ECO:0000313" key="1">
    <source>
        <dbReference type="EMBL" id="CAL1357918.1"/>
    </source>
</evidence>
<evidence type="ECO:0000313" key="3">
    <source>
        <dbReference type="Proteomes" id="UP001497516"/>
    </source>
</evidence>
<dbReference type="Proteomes" id="UP001497516">
    <property type="component" value="Chromosome 1"/>
</dbReference>
<dbReference type="Proteomes" id="UP001497516">
    <property type="component" value="Chromosome 6"/>
</dbReference>
<accession>A0AAV2F117</accession>
<proteinExistence type="predicted"/>
<organism evidence="2 3">
    <name type="scientific">Linum trigynum</name>
    <dbReference type="NCBI Taxonomy" id="586398"/>
    <lineage>
        <taxon>Eukaryota</taxon>
        <taxon>Viridiplantae</taxon>
        <taxon>Streptophyta</taxon>
        <taxon>Embryophyta</taxon>
        <taxon>Tracheophyta</taxon>
        <taxon>Spermatophyta</taxon>
        <taxon>Magnoliopsida</taxon>
        <taxon>eudicotyledons</taxon>
        <taxon>Gunneridae</taxon>
        <taxon>Pentapetalae</taxon>
        <taxon>rosids</taxon>
        <taxon>fabids</taxon>
        <taxon>Malpighiales</taxon>
        <taxon>Linaceae</taxon>
        <taxon>Linum</taxon>
    </lineage>
</organism>
<keyword evidence="3" id="KW-1185">Reference proteome</keyword>
<dbReference type="AlphaFoldDB" id="A0AAV2F117"/>
<sequence length="89" mass="9671">MLISNTSLLITRLQAEREVSSHPLDDQSQTLLQPCSINLGMKADLSRTLEQQIASSGSPRHTLLGNLLARLETLNLLCLSQILTVAGFA</sequence>
<name>A0AAV2F117_9ROSI</name>